<name>A0A9D5BZM1_9LILI</name>
<evidence type="ECO:0000256" key="1">
    <source>
        <dbReference type="SAM" id="Coils"/>
    </source>
</evidence>
<feature type="region of interest" description="Disordered" evidence="2">
    <location>
        <begin position="1"/>
        <end position="21"/>
    </location>
</feature>
<reference evidence="3" key="2">
    <citation type="journal article" date="2022" name="Hortic Res">
        <title>The genome of Dioscorea zingiberensis sheds light on the biosynthesis, origin and evolution of the medicinally important diosgenin saponins.</title>
        <authorList>
            <person name="Li Y."/>
            <person name="Tan C."/>
            <person name="Li Z."/>
            <person name="Guo J."/>
            <person name="Li S."/>
            <person name="Chen X."/>
            <person name="Wang C."/>
            <person name="Dai X."/>
            <person name="Yang H."/>
            <person name="Song W."/>
            <person name="Hou L."/>
            <person name="Xu J."/>
            <person name="Tong Z."/>
            <person name="Xu A."/>
            <person name="Yuan X."/>
            <person name="Wang W."/>
            <person name="Yang Q."/>
            <person name="Chen L."/>
            <person name="Sun Z."/>
            <person name="Wang K."/>
            <person name="Pan B."/>
            <person name="Chen J."/>
            <person name="Bao Y."/>
            <person name="Liu F."/>
            <person name="Qi X."/>
            <person name="Gang D.R."/>
            <person name="Wen J."/>
            <person name="Li J."/>
        </authorList>
    </citation>
    <scope>NUCLEOTIDE SEQUENCE</scope>
    <source>
        <strain evidence="3">Dzin_1.0</strain>
    </source>
</reference>
<dbReference type="EMBL" id="JAGGNH010000009">
    <property type="protein sequence ID" value="KAJ0963671.1"/>
    <property type="molecule type" value="Genomic_DNA"/>
</dbReference>
<sequence>MGINISKGCSKEQEDGREQRSKIKKLEDEIKELKLSREKEALKYELEVVFFACKVEEWEGEKKKHAEEMAKMKMRLNEEERIRAMEGMEEAVEKWKQLYHEIKTELDYLIHCTLQGERYSRGDSEGLLIEGLHRELKAKDENVEALTSRLTEMESENHKKEREIDILRQSLKILNTADRSHVRKNSE</sequence>
<feature type="compositionally biased region" description="Basic and acidic residues" evidence="2">
    <location>
        <begin position="9"/>
        <end position="21"/>
    </location>
</feature>
<accession>A0A9D5BZM1</accession>
<gene>
    <name evidence="3" type="ORF">J5N97_028793</name>
</gene>
<protein>
    <submittedName>
        <fullName evidence="3">Uncharacterized protein</fullName>
    </submittedName>
</protein>
<evidence type="ECO:0000313" key="3">
    <source>
        <dbReference type="EMBL" id="KAJ0963671.1"/>
    </source>
</evidence>
<evidence type="ECO:0000256" key="2">
    <source>
        <dbReference type="SAM" id="MobiDB-lite"/>
    </source>
</evidence>
<reference evidence="3" key="1">
    <citation type="submission" date="2021-03" db="EMBL/GenBank/DDBJ databases">
        <authorList>
            <person name="Li Z."/>
            <person name="Yang C."/>
        </authorList>
    </citation>
    <scope>NUCLEOTIDE SEQUENCE</scope>
    <source>
        <strain evidence="3">Dzin_1.0</strain>
        <tissue evidence="3">Leaf</tissue>
    </source>
</reference>
<dbReference type="PANTHER" id="PTHR37226">
    <property type="entry name" value="GOLGIN FAMILY A PROTEIN"/>
    <property type="match status" value="1"/>
</dbReference>
<dbReference type="OrthoDB" id="1869333at2759"/>
<dbReference type="AlphaFoldDB" id="A0A9D5BZM1"/>
<feature type="coiled-coil region" evidence="1">
    <location>
        <begin position="129"/>
        <end position="177"/>
    </location>
</feature>
<organism evidence="3 4">
    <name type="scientific">Dioscorea zingiberensis</name>
    <dbReference type="NCBI Taxonomy" id="325984"/>
    <lineage>
        <taxon>Eukaryota</taxon>
        <taxon>Viridiplantae</taxon>
        <taxon>Streptophyta</taxon>
        <taxon>Embryophyta</taxon>
        <taxon>Tracheophyta</taxon>
        <taxon>Spermatophyta</taxon>
        <taxon>Magnoliopsida</taxon>
        <taxon>Liliopsida</taxon>
        <taxon>Dioscoreales</taxon>
        <taxon>Dioscoreaceae</taxon>
        <taxon>Dioscorea</taxon>
    </lineage>
</organism>
<evidence type="ECO:0000313" key="4">
    <source>
        <dbReference type="Proteomes" id="UP001085076"/>
    </source>
</evidence>
<comment type="caution">
    <text evidence="3">The sequence shown here is derived from an EMBL/GenBank/DDBJ whole genome shotgun (WGS) entry which is preliminary data.</text>
</comment>
<dbReference type="PANTHER" id="PTHR37226:SF4">
    <property type="entry name" value="GOLGIN FAMILY A PROTEIN"/>
    <property type="match status" value="1"/>
</dbReference>
<keyword evidence="4" id="KW-1185">Reference proteome</keyword>
<keyword evidence="1" id="KW-0175">Coiled coil</keyword>
<proteinExistence type="predicted"/>
<dbReference type="Proteomes" id="UP001085076">
    <property type="component" value="Miscellaneous, Linkage group lg09"/>
</dbReference>